<evidence type="ECO:0000313" key="1">
    <source>
        <dbReference type="EMBL" id="KAK4550299.1"/>
    </source>
</evidence>
<protein>
    <submittedName>
        <fullName evidence="1">Uncharacterized protein</fullName>
    </submittedName>
</protein>
<dbReference type="EMBL" id="JAVFHQ010000002">
    <property type="protein sequence ID" value="KAK4550299.1"/>
    <property type="molecule type" value="Genomic_DNA"/>
</dbReference>
<dbReference type="AlphaFoldDB" id="A0AAV9JXI1"/>
<proteinExistence type="predicted"/>
<dbReference type="Proteomes" id="UP001324427">
    <property type="component" value="Unassembled WGS sequence"/>
</dbReference>
<dbReference type="Gene3D" id="2.60.130.10">
    <property type="entry name" value="Aromatic compound dioxygenase"/>
    <property type="match status" value="1"/>
</dbReference>
<dbReference type="PANTHER" id="PTHR34315">
    <property type="match status" value="1"/>
</dbReference>
<comment type="caution">
    <text evidence="1">The sequence shown here is derived from an EMBL/GenBank/DDBJ whole genome shotgun (WGS) entry which is preliminary data.</text>
</comment>
<reference evidence="1 2" key="1">
    <citation type="submission" date="2021-11" db="EMBL/GenBank/DDBJ databases">
        <title>Black yeast isolated from Biological Soil Crust.</title>
        <authorList>
            <person name="Kurbessoian T."/>
        </authorList>
    </citation>
    <scope>NUCLEOTIDE SEQUENCE [LARGE SCALE GENOMIC DNA]</scope>
    <source>
        <strain evidence="1 2">CCFEE 5522</strain>
    </source>
</reference>
<sequence>MSEKKPSNAGASSSAIRELGRKVCAKRNLVDKPLFRRGFAEYIISHAVSGVSFGDDETLLFADNSSCVLQSEVTQGPYYVDGELIRNNVVEDQIGFPLYLDMQLIDTSICEPLPAVFVDFWHCDATGVQSGIAASSNGDDTDTANLDKTFLRGIQPSDVNGVVQIETIVPEDEATDPIVEYVRLSDAIPDGILAWISVDIDPTSGQGITSVATHYADGGVVNADSGSGGGGGGSAPPS</sequence>
<evidence type="ECO:0000313" key="2">
    <source>
        <dbReference type="Proteomes" id="UP001324427"/>
    </source>
</evidence>
<gene>
    <name evidence="1" type="ORF">LTR36_003266</name>
</gene>
<dbReference type="InterPro" id="IPR015889">
    <property type="entry name" value="Intradiol_dOase_core"/>
</dbReference>
<keyword evidence="2" id="KW-1185">Reference proteome</keyword>
<organism evidence="1 2">
    <name type="scientific">Oleoguttula mirabilis</name>
    <dbReference type="NCBI Taxonomy" id="1507867"/>
    <lineage>
        <taxon>Eukaryota</taxon>
        <taxon>Fungi</taxon>
        <taxon>Dikarya</taxon>
        <taxon>Ascomycota</taxon>
        <taxon>Pezizomycotina</taxon>
        <taxon>Dothideomycetes</taxon>
        <taxon>Dothideomycetidae</taxon>
        <taxon>Mycosphaerellales</taxon>
        <taxon>Teratosphaeriaceae</taxon>
        <taxon>Oleoguttula</taxon>
    </lineage>
</organism>
<dbReference type="PANTHER" id="PTHR34315:SF1">
    <property type="entry name" value="INTRADIOL RING-CLEAVAGE DIOXYGENASES DOMAIN-CONTAINING PROTEIN-RELATED"/>
    <property type="match status" value="1"/>
</dbReference>
<dbReference type="SUPFAM" id="SSF49482">
    <property type="entry name" value="Aromatic compound dioxygenase"/>
    <property type="match status" value="1"/>
</dbReference>
<name>A0AAV9JXI1_9PEZI</name>
<dbReference type="GO" id="GO:0016702">
    <property type="term" value="F:oxidoreductase activity, acting on single donors with incorporation of molecular oxygen, incorporation of two atoms of oxygen"/>
    <property type="evidence" value="ECO:0007669"/>
    <property type="project" value="InterPro"/>
</dbReference>
<dbReference type="GO" id="GO:0005506">
    <property type="term" value="F:iron ion binding"/>
    <property type="evidence" value="ECO:0007669"/>
    <property type="project" value="InterPro"/>
</dbReference>
<accession>A0AAV9JXI1</accession>